<feature type="compositionally biased region" description="Polar residues" evidence="1">
    <location>
        <begin position="1"/>
        <end position="10"/>
    </location>
</feature>
<comment type="caution">
    <text evidence="2">The sequence shown here is derived from an EMBL/GenBank/DDBJ whole genome shotgun (WGS) entry which is preliminary data.</text>
</comment>
<dbReference type="EMBL" id="CAXAJV020001296">
    <property type="protein sequence ID" value="CAL7947957.1"/>
    <property type="molecule type" value="Genomic_DNA"/>
</dbReference>
<feature type="region of interest" description="Disordered" evidence="1">
    <location>
        <begin position="156"/>
        <end position="322"/>
    </location>
</feature>
<reference evidence="2 3" key="1">
    <citation type="submission" date="2024-08" db="EMBL/GenBank/DDBJ databases">
        <authorList>
            <person name="Will J Nash"/>
            <person name="Angela Man"/>
            <person name="Seanna McTaggart"/>
            <person name="Kendall Baker"/>
            <person name="Tom Barker"/>
            <person name="Leah Catchpole"/>
            <person name="Alex Durrant"/>
            <person name="Karim Gharbi"/>
            <person name="Naomi Irish"/>
            <person name="Gemy Kaithakottil"/>
            <person name="Debby Ku"/>
            <person name="Aaliyah Providence"/>
            <person name="Felix Shaw"/>
            <person name="David Swarbreck"/>
            <person name="Chris Watkins"/>
            <person name="Ann M. McCartney"/>
            <person name="Giulio Formenti"/>
            <person name="Alice Mouton"/>
            <person name="Noel Vella"/>
            <person name="Bjorn M von Reumont"/>
            <person name="Adriana Vella"/>
            <person name="Wilfried Haerty"/>
        </authorList>
    </citation>
    <scope>NUCLEOTIDE SEQUENCE [LARGE SCALE GENOMIC DNA]</scope>
</reference>
<dbReference type="Proteomes" id="UP001642520">
    <property type="component" value="Unassembled WGS sequence"/>
</dbReference>
<feature type="compositionally biased region" description="Polar residues" evidence="1">
    <location>
        <begin position="210"/>
        <end position="221"/>
    </location>
</feature>
<evidence type="ECO:0000313" key="3">
    <source>
        <dbReference type="Proteomes" id="UP001642520"/>
    </source>
</evidence>
<evidence type="ECO:0000256" key="1">
    <source>
        <dbReference type="SAM" id="MobiDB-lite"/>
    </source>
</evidence>
<evidence type="ECO:0000313" key="2">
    <source>
        <dbReference type="EMBL" id="CAL7947957.1"/>
    </source>
</evidence>
<name>A0ABP1P5R2_XYLVO</name>
<feature type="compositionally biased region" description="Basic and acidic residues" evidence="1">
    <location>
        <begin position="268"/>
        <end position="277"/>
    </location>
</feature>
<gene>
    <name evidence="2" type="ORF">XYLVIOL_LOCUS8601</name>
</gene>
<organism evidence="2 3">
    <name type="scientific">Xylocopa violacea</name>
    <name type="common">Violet carpenter bee</name>
    <name type="synonym">Apis violacea</name>
    <dbReference type="NCBI Taxonomy" id="135666"/>
    <lineage>
        <taxon>Eukaryota</taxon>
        <taxon>Metazoa</taxon>
        <taxon>Ecdysozoa</taxon>
        <taxon>Arthropoda</taxon>
        <taxon>Hexapoda</taxon>
        <taxon>Insecta</taxon>
        <taxon>Pterygota</taxon>
        <taxon>Neoptera</taxon>
        <taxon>Endopterygota</taxon>
        <taxon>Hymenoptera</taxon>
        <taxon>Apocrita</taxon>
        <taxon>Aculeata</taxon>
        <taxon>Apoidea</taxon>
        <taxon>Anthophila</taxon>
        <taxon>Apidae</taxon>
        <taxon>Xylocopa</taxon>
        <taxon>Xylocopa</taxon>
    </lineage>
</organism>
<feature type="region of interest" description="Disordered" evidence="1">
    <location>
        <begin position="678"/>
        <end position="720"/>
    </location>
</feature>
<feature type="region of interest" description="Disordered" evidence="1">
    <location>
        <begin position="564"/>
        <end position="598"/>
    </location>
</feature>
<proteinExistence type="predicted"/>
<feature type="region of interest" description="Disordered" evidence="1">
    <location>
        <begin position="1"/>
        <end position="65"/>
    </location>
</feature>
<keyword evidence="3" id="KW-1185">Reference proteome</keyword>
<protein>
    <submittedName>
        <fullName evidence="2">Uncharacterized protein</fullName>
    </submittedName>
</protein>
<feature type="compositionally biased region" description="Basic and acidic residues" evidence="1">
    <location>
        <begin position="245"/>
        <end position="260"/>
    </location>
</feature>
<sequence length="772" mass="86445">MSSSKMNTFLQRMLKKNSNEELNVANGIEKGGQKGNEARSSGPSKGNWMKKLGNYSPRKYQVTPGHTKTNAMKALDRSELCDTYDASTPQRTSVSPQTPPVMPDLESIIREFEMGFLSPTKHDGAPVHGPSKQKNFVKKIVAAFEVKYKTYDDLKAAQENQKEQEESKREAIVPEARRKGSGIFGSPLKASSVDSSSLKQDQDTVDGITGSPSTPKSNSEATNREFGIFHSPLENVNDEDGDLDDFSKPLEDETNNENRRSGIFYATPKDRSADSKSSRKSGIFSSPFGRRASKDKSISSEIDASPTNLERQDSKDSSSDCSSLFKFDKAESKRRSNFHLDLLNASSLDDTKAVEDIDLDVTLPDSDETNFMAGNALPKTSTMINETPDNDSEAREVSRADKTPKIVGAFLKRPIEVEDTSIDWIPITGKKLPRKRSLKKLLFSLTGKKLDRKNKLFSSERNLNEESRELQDSGYDERSCSSSSLTSLVSIADVLLHQENSFVEPERRTALRTFGSRNSLDDEEDEAFCDAYRTSRNLNKRQLRLTEVPREEVKLDLGPCYPSPDMVTKSLDRRSTSKKARSPPSQHEPLAKLPKHPRVSAIPKHPFVSLTKMDEPQEFRGSDECRSSQEPPLIIKNSLYEVEFRRSCDDMCLSASCRDSSSTASNYDVPRRFLSKSNNELSSHRQSTVVRRNSEPIYDVPSRQAERPKSAGYEETQSSKSRGQVDFNAYAVPCNLAPHYATIKPRNVKIYFNNETLRPFGDFASTEQSSVH</sequence>
<feature type="compositionally biased region" description="Polar residues" evidence="1">
    <location>
        <begin position="678"/>
        <end position="691"/>
    </location>
</feature>
<feature type="compositionally biased region" description="Polar residues" evidence="1">
    <location>
        <begin position="299"/>
        <end position="309"/>
    </location>
</feature>
<feature type="compositionally biased region" description="Basic and acidic residues" evidence="1">
    <location>
        <begin position="156"/>
        <end position="178"/>
    </location>
</feature>
<accession>A0ABP1P5R2</accession>